<dbReference type="InterPro" id="IPR037883">
    <property type="entry name" value="Knr4/Smi1-like_sf"/>
</dbReference>
<dbReference type="SMART" id="SM00860">
    <property type="entry name" value="SMI1_KNR4"/>
    <property type="match status" value="1"/>
</dbReference>
<reference evidence="2 3" key="1">
    <citation type="submission" date="2019-09" db="EMBL/GenBank/DDBJ databases">
        <title>Taxonomy of Antarctic Massilia spp.: description of Massilia rubra sp. nov., Massilia aquatica sp. nov., Massilia mucilaginosa sp. nov., Massilia frigida sp. nov. isolated from streams, lakes and regoliths.</title>
        <authorList>
            <person name="Holochova P."/>
            <person name="Sedlacek I."/>
            <person name="Kralova S."/>
            <person name="Maslanova I."/>
            <person name="Busse H.-J."/>
            <person name="Stankova E."/>
            <person name="Vrbovska V."/>
            <person name="Kovarovic V."/>
            <person name="Bartak M."/>
            <person name="Svec P."/>
            <person name="Pantucek R."/>
        </authorList>
    </citation>
    <scope>NUCLEOTIDE SEQUENCE [LARGE SCALE GENOMIC DNA]</scope>
    <source>
        <strain evidence="2 3">CCM 8692</strain>
    </source>
</reference>
<comment type="caution">
    <text evidence="2">The sequence shown here is derived from an EMBL/GenBank/DDBJ whole genome shotgun (WGS) entry which is preliminary data.</text>
</comment>
<dbReference type="Proteomes" id="UP000785613">
    <property type="component" value="Unassembled WGS sequence"/>
</dbReference>
<proteinExistence type="predicted"/>
<dbReference type="PANTHER" id="PTHR47432">
    <property type="entry name" value="CELL WALL ASSEMBLY REGULATOR SMI1"/>
    <property type="match status" value="1"/>
</dbReference>
<evidence type="ECO:0000313" key="3">
    <source>
        <dbReference type="Proteomes" id="UP000785613"/>
    </source>
</evidence>
<dbReference type="Gene3D" id="3.40.1580.10">
    <property type="entry name" value="SMI1/KNR4-like"/>
    <property type="match status" value="1"/>
</dbReference>
<dbReference type="InterPro" id="IPR051873">
    <property type="entry name" value="KNR4/SMI1_regulator"/>
</dbReference>
<keyword evidence="3" id="KW-1185">Reference proteome</keyword>
<dbReference type="Pfam" id="PF09346">
    <property type="entry name" value="SMI1_KNR4"/>
    <property type="match status" value="1"/>
</dbReference>
<evidence type="ECO:0000259" key="1">
    <source>
        <dbReference type="SMART" id="SM00860"/>
    </source>
</evidence>
<evidence type="ECO:0000313" key="2">
    <source>
        <dbReference type="EMBL" id="NHZ37866.1"/>
    </source>
</evidence>
<dbReference type="SUPFAM" id="SSF160631">
    <property type="entry name" value="SMI1/KNR4-like"/>
    <property type="match status" value="1"/>
</dbReference>
<feature type="domain" description="Knr4/Smi1-like" evidence="1">
    <location>
        <begin position="26"/>
        <end position="162"/>
    </location>
</feature>
<name>A0ABX0M6P9_9BURK</name>
<gene>
    <name evidence="2" type="ORF">F0185_30345</name>
</gene>
<dbReference type="RefSeq" id="WP_167231787.1">
    <property type="nucleotide sequence ID" value="NZ_VUYU01000035.1"/>
</dbReference>
<sequence>MRSSWTRFEVWLSEHWPEGLAGLNPPATDEQIAGLQEAIGITLPDDYVACLKIHNGQNPDTGGLFEGSEFLSTDEILAQWTVWKDLLDGGDFAGIHSDPSSGIQSDWWNARWIPFTHNGGGDHLCLDLAPDASGSAGQVITMWHDSGERELVAPHFGSWFTSYTKRVFSGDLVYSDEYGGLIDREDA</sequence>
<organism evidence="2 3">
    <name type="scientific">Massilia rubra</name>
    <dbReference type="NCBI Taxonomy" id="2607910"/>
    <lineage>
        <taxon>Bacteria</taxon>
        <taxon>Pseudomonadati</taxon>
        <taxon>Pseudomonadota</taxon>
        <taxon>Betaproteobacteria</taxon>
        <taxon>Burkholderiales</taxon>
        <taxon>Oxalobacteraceae</taxon>
        <taxon>Telluria group</taxon>
        <taxon>Massilia</taxon>
    </lineage>
</organism>
<dbReference type="InterPro" id="IPR018958">
    <property type="entry name" value="Knr4/Smi1-like_dom"/>
</dbReference>
<accession>A0ABX0M6P9</accession>
<dbReference type="PANTHER" id="PTHR47432:SF1">
    <property type="entry name" value="CELL WALL ASSEMBLY REGULATOR SMI1"/>
    <property type="match status" value="1"/>
</dbReference>
<dbReference type="EMBL" id="VUYU01000035">
    <property type="protein sequence ID" value="NHZ37866.1"/>
    <property type="molecule type" value="Genomic_DNA"/>
</dbReference>
<protein>
    <submittedName>
        <fullName evidence="2">Molybdenum cofactor biosynthesis protein MoeA</fullName>
    </submittedName>
</protein>